<comment type="caution">
    <text evidence="1">The sequence shown here is derived from an EMBL/GenBank/DDBJ whole genome shotgun (WGS) entry which is preliminary data.</text>
</comment>
<reference evidence="1" key="1">
    <citation type="journal article" date="2015" name="Nature">
        <title>Complex archaea that bridge the gap between prokaryotes and eukaryotes.</title>
        <authorList>
            <person name="Spang A."/>
            <person name="Saw J.H."/>
            <person name="Jorgensen S.L."/>
            <person name="Zaremba-Niedzwiedzka K."/>
            <person name="Martijn J."/>
            <person name="Lind A.E."/>
            <person name="van Eijk R."/>
            <person name="Schleper C."/>
            <person name="Guy L."/>
            <person name="Ettema T.J."/>
        </authorList>
    </citation>
    <scope>NUCLEOTIDE SEQUENCE</scope>
</reference>
<accession>A0A0F9QJC9</accession>
<organism evidence="1">
    <name type="scientific">marine sediment metagenome</name>
    <dbReference type="NCBI Taxonomy" id="412755"/>
    <lineage>
        <taxon>unclassified sequences</taxon>
        <taxon>metagenomes</taxon>
        <taxon>ecological metagenomes</taxon>
    </lineage>
</organism>
<gene>
    <name evidence="1" type="ORF">LCGC14_1008300</name>
</gene>
<dbReference type="EMBL" id="LAZR01003942">
    <property type="protein sequence ID" value="KKN13256.1"/>
    <property type="molecule type" value="Genomic_DNA"/>
</dbReference>
<sequence>VTPHSIILMHDAMYYHTYPDYNDTVDNNPKGEFAEIARVLHTLSKNEWEYSTIPVCHGLTILRKLPGNPR</sequence>
<dbReference type="AlphaFoldDB" id="A0A0F9QJC9"/>
<protein>
    <submittedName>
        <fullName evidence="1">Uncharacterized protein</fullName>
    </submittedName>
</protein>
<evidence type="ECO:0000313" key="1">
    <source>
        <dbReference type="EMBL" id="KKN13256.1"/>
    </source>
</evidence>
<feature type="non-terminal residue" evidence="1">
    <location>
        <position position="1"/>
    </location>
</feature>
<name>A0A0F9QJC9_9ZZZZ</name>
<proteinExistence type="predicted"/>